<protein>
    <submittedName>
        <fullName evidence="1">MoaD/ThiS family protein</fullName>
    </submittedName>
</protein>
<dbReference type="SUPFAM" id="SSF54285">
    <property type="entry name" value="MoaD/ThiS"/>
    <property type="match status" value="1"/>
</dbReference>
<accession>A0ABU3KCV9</accession>
<evidence type="ECO:0000313" key="2">
    <source>
        <dbReference type="Proteomes" id="UP001250932"/>
    </source>
</evidence>
<dbReference type="InterPro" id="IPR012675">
    <property type="entry name" value="Beta-grasp_dom_sf"/>
</dbReference>
<evidence type="ECO:0000313" key="1">
    <source>
        <dbReference type="EMBL" id="MDT7044138.1"/>
    </source>
</evidence>
<name>A0ABU3KCV9_9BACT</name>
<dbReference type="RefSeq" id="WP_313834724.1">
    <property type="nucleotide sequence ID" value="NZ_JAQOUE010000002.1"/>
</dbReference>
<dbReference type="CDD" id="cd17506">
    <property type="entry name" value="Ubl_SAMP2_like"/>
    <property type="match status" value="1"/>
</dbReference>
<dbReference type="Gene3D" id="3.10.20.30">
    <property type="match status" value="1"/>
</dbReference>
<organism evidence="1 2">
    <name type="scientific">Candidatus Nitronereus thalassa</name>
    <dbReference type="NCBI Taxonomy" id="3020898"/>
    <lineage>
        <taxon>Bacteria</taxon>
        <taxon>Pseudomonadati</taxon>
        <taxon>Nitrospirota</taxon>
        <taxon>Nitrospiria</taxon>
        <taxon>Nitrospirales</taxon>
        <taxon>Nitrospiraceae</taxon>
        <taxon>Candidatus Nitronereus</taxon>
    </lineage>
</organism>
<keyword evidence="2" id="KW-1185">Reference proteome</keyword>
<reference evidence="1 2" key="1">
    <citation type="journal article" date="2023" name="ISME J.">
        <title>Cultivation and genomic characterization of novel and ubiquitous marine nitrite-oxidizing bacteria from the Nitrospirales.</title>
        <authorList>
            <person name="Mueller A.J."/>
            <person name="Daebeler A."/>
            <person name="Herbold C.W."/>
            <person name="Kirkegaard R.H."/>
            <person name="Daims H."/>
        </authorList>
    </citation>
    <scope>NUCLEOTIDE SEQUENCE [LARGE SCALE GENOMIC DNA]</scope>
    <source>
        <strain evidence="1 2">EB</strain>
    </source>
</reference>
<gene>
    <name evidence="1" type="ORF">PPG34_17440</name>
</gene>
<dbReference type="Pfam" id="PF02597">
    <property type="entry name" value="ThiS"/>
    <property type="match status" value="1"/>
</dbReference>
<comment type="caution">
    <text evidence="1">The sequence shown here is derived from an EMBL/GenBank/DDBJ whole genome shotgun (WGS) entry which is preliminary data.</text>
</comment>
<dbReference type="InterPro" id="IPR016155">
    <property type="entry name" value="Mopterin_synth/thiamin_S_b"/>
</dbReference>
<dbReference type="EMBL" id="JAQOUE010000002">
    <property type="protein sequence ID" value="MDT7044138.1"/>
    <property type="molecule type" value="Genomic_DNA"/>
</dbReference>
<dbReference type="Proteomes" id="UP001250932">
    <property type="component" value="Unassembled WGS sequence"/>
</dbReference>
<sequence>MKIHLTNPTKELDIQGPMRVKQLLEHLQLTPEAHLVIRGDELVTEDEKLNDGDTIEIRSVISGG</sequence>
<proteinExistence type="predicted"/>
<dbReference type="InterPro" id="IPR003749">
    <property type="entry name" value="ThiS/MoaD-like"/>
</dbReference>